<dbReference type="CDD" id="cd00564">
    <property type="entry name" value="TMP_TenI"/>
    <property type="match status" value="1"/>
</dbReference>
<evidence type="ECO:0000256" key="1">
    <source>
        <dbReference type="ARBA" id="ARBA00005165"/>
    </source>
</evidence>
<dbReference type="InterPro" id="IPR022998">
    <property type="entry name" value="ThiamineP_synth_TenI"/>
</dbReference>
<dbReference type="FunFam" id="3.20.20.70:FF:000096">
    <property type="entry name" value="Thiamine-phosphate synthase"/>
    <property type="match status" value="1"/>
</dbReference>
<dbReference type="AlphaFoldDB" id="B2A6F6"/>
<comment type="catalytic activity">
    <reaction evidence="8 9 10">
        <text>2-[(2R,5Z)-2-carboxy-4-methylthiazol-5(2H)-ylidene]ethyl phosphate + 4-amino-2-methyl-5-(diphosphooxymethyl)pyrimidine + 2 H(+) = thiamine phosphate + CO2 + diphosphate</text>
        <dbReference type="Rhea" id="RHEA:47844"/>
        <dbReference type="ChEBI" id="CHEBI:15378"/>
        <dbReference type="ChEBI" id="CHEBI:16526"/>
        <dbReference type="ChEBI" id="CHEBI:33019"/>
        <dbReference type="ChEBI" id="CHEBI:37575"/>
        <dbReference type="ChEBI" id="CHEBI:57841"/>
        <dbReference type="ChEBI" id="CHEBI:62899"/>
        <dbReference type="EC" id="2.5.1.3"/>
    </reaction>
</comment>
<dbReference type="GO" id="GO:0005737">
    <property type="term" value="C:cytoplasm"/>
    <property type="evidence" value="ECO:0007669"/>
    <property type="project" value="TreeGrafter"/>
</dbReference>
<evidence type="ECO:0000256" key="8">
    <source>
        <dbReference type="ARBA" id="ARBA00047883"/>
    </source>
</evidence>
<accession>B2A6F6</accession>
<dbReference type="GO" id="GO:0009229">
    <property type="term" value="P:thiamine diphosphate biosynthetic process"/>
    <property type="evidence" value="ECO:0007669"/>
    <property type="project" value="UniProtKB-UniRule"/>
</dbReference>
<dbReference type="OrthoDB" id="9812206at2"/>
<dbReference type="HOGENOM" id="CLU_018272_3_2_9"/>
<dbReference type="GO" id="GO:0004789">
    <property type="term" value="F:thiamine-phosphate diphosphorylase activity"/>
    <property type="evidence" value="ECO:0007669"/>
    <property type="project" value="UniProtKB-UniRule"/>
</dbReference>
<dbReference type="HAMAP" id="MF_00097">
    <property type="entry name" value="TMP_synthase"/>
    <property type="match status" value="1"/>
</dbReference>
<evidence type="ECO:0000256" key="2">
    <source>
        <dbReference type="ARBA" id="ARBA00022679"/>
    </source>
</evidence>
<feature type="binding site" evidence="9">
    <location>
        <begin position="190"/>
        <end position="191"/>
    </location>
    <ligand>
        <name>2-[(2R,5Z)-2-carboxy-4-methylthiazol-5(2H)-ylidene]ethyl phosphate</name>
        <dbReference type="ChEBI" id="CHEBI:62899"/>
    </ligand>
</feature>
<evidence type="ECO:0000256" key="5">
    <source>
        <dbReference type="ARBA" id="ARBA00022977"/>
    </source>
</evidence>
<proteinExistence type="inferred from homology"/>
<dbReference type="Pfam" id="PF02581">
    <property type="entry name" value="TMP-TENI"/>
    <property type="match status" value="1"/>
</dbReference>
<dbReference type="Gene3D" id="3.20.20.70">
    <property type="entry name" value="Aldolase class I"/>
    <property type="match status" value="1"/>
</dbReference>
<feature type="binding site" evidence="9">
    <location>
        <position position="94"/>
    </location>
    <ligand>
        <name>Mg(2+)</name>
        <dbReference type="ChEBI" id="CHEBI:18420"/>
    </ligand>
</feature>
<evidence type="ECO:0000313" key="13">
    <source>
        <dbReference type="EMBL" id="ACB85489.1"/>
    </source>
</evidence>
<dbReference type="PANTHER" id="PTHR20857:SF15">
    <property type="entry name" value="THIAMINE-PHOSPHATE SYNTHASE"/>
    <property type="match status" value="1"/>
</dbReference>
<feature type="domain" description="Thiamine phosphate synthase/TenI" evidence="12">
    <location>
        <begin position="12"/>
        <end position="193"/>
    </location>
</feature>
<dbReference type="SUPFAM" id="SSF51391">
    <property type="entry name" value="Thiamin phosphate synthase"/>
    <property type="match status" value="1"/>
</dbReference>
<evidence type="ECO:0000256" key="3">
    <source>
        <dbReference type="ARBA" id="ARBA00022723"/>
    </source>
</evidence>
<sequence length="212" mass="23322">MTTGNKGLNTDIYAITAEPFSRGRDNIAVVSKMLKAGIKTIQYREKDKTPREKLTQCKKIREMTREANCKLIINDDIDIALLVGADGVHVGQDDLPVNQVRKLVGDDMIIGLSTHSPDQAKEAISLGADYIGVGPVFETNTKEDVQKPVGLEYVDYVSTNLNIPFTAIGGIKRNNIHLVKEKGASCFAIVTEIVEAPNIPERIHEIRSIIHS</sequence>
<comment type="function">
    <text evidence="9">Condenses 4-methyl-5-(beta-hydroxyethyl)thiazole monophosphate (THZ-P) and 2-methyl-4-amino-5-hydroxymethyl pyrimidine pyrophosphate (HMP-PP) to form thiamine monophosphate (TMP).</text>
</comment>
<dbReference type="InParanoid" id="B2A6F6"/>
<organism evidence="13 14">
    <name type="scientific">Natranaerobius thermophilus (strain ATCC BAA-1301 / DSM 18059 / JW/NM-WN-LF)</name>
    <dbReference type="NCBI Taxonomy" id="457570"/>
    <lineage>
        <taxon>Bacteria</taxon>
        <taxon>Bacillati</taxon>
        <taxon>Bacillota</taxon>
        <taxon>Clostridia</taxon>
        <taxon>Natranaerobiales</taxon>
        <taxon>Natranaerobiaceae</taxon>
        <taxon>Natranaerobius</taxon>
    </lineage>
</organism>
<comment type="similarity">
    <text evidence="9 10">Belongs to the thiamine-phosphate synthase family.</text>
</comment>
<keyword evidence="5 9" id="KW-0784">Thiamine biosynthesis</keyword>
<keyword evidence="4 9" id="KW-0460">Magnesium</keyword>
<feature type="binding site" evidence="9">
    <location>
        <position position="75"/>
    </location>
    <ligand>
        <name>Mg(2+)</name>
        <dbReference type="ChEBI" id="CHEBI:18420"/>
    </ligand>
</feature>
<feature type="binding site" evidence="9">
    <location>
        <begin position="139"/>
        <end position="141"/>
    </location>
    <ligand>
        <name>2-[(2R,5Z)-2-carboxy-4-methylthiazol-5(2H)-ylidene]ethyl phosphate</name>
        <dbReference type="ChEBI" id="CHEBI:62899"/>
    </ligand>
</feature>
<dbReference type="STRING" id="457570.Nther_1918"/>
<feature type="binding site" evidence="9">
    <location>
        <position position="113"/>
    </location>
    <ligand>
        <name>4-amino-2-methyl-5-(diphosphooxymethyl)pyrimidine</name>
        <dbReference type="ChEBI" id="CHEBI:57841"/>
    </ligand>
</feature>
<keyword evidence="3 9" id="KW-0479">Metal-binding</keyword>
<keyword evidence="2 9" id="KW-0808">Transferase</keyword>
<feature type="binding site" evidence="9">
    <location>
        <begin position="42"/>
        <end position="46"/>
    </location>
    <ligand>
        <name>4-amino-2-methyl-5-(diphosphooxymethyl)pyrimidine</name>
        <dbReference type="ChEBI" id="CHEBI:57841"/>
    </ligand>
</feature>
<reference evidence="13 14" key="2">
    <citation type="journal article" date="2011" name="J. Bacteriol.">
        <title>Complete genome sequence of the anaerobic, halophilic alkalithermophile Natranaerobius thermophilus JW/NM-WN-LF.</title>
        <authorList>
            <person name="Zhao B."/>
            <person name="Mesbah N.M."/>
            <person name="Dalin E."/>
            <person name="Goodwin L."/>
            <person name="Nolan M."/>
            <person name="Pitluck S."/>
            <person name="Chertkov O."/>
            <person name="Brettin T.S."/>
            <person name="Han J."/>
            <person name="Larimer F.W."/>
            <person name="Land M.L."/>
            <person name="Hauser L."/>
            <person name="Kyrpides N."/>
            <person name="Wiegel J."/>
        </authorList>
    </citation>
    <scope>NUCLEOTIDE SEQUENCE [LARGE SCALE GENOMIC DNA]</scope>
    <source>
        <strain evidence="14">ATCC BAA-1301 / DSM 18059 / JW/NM-WN-LF</strain>
    </source>
</reference>
<dbReference type="NCBIfam" id="TIGR00693">
    <property type="entry name" value="thiE"/>
    <property type="match status" value="1"/>
</dbReference>
<evidence type="ECO:0000256" key="9">
    <source>
        <dbReference type="HAMAP-Rule" id="MF_00097"/>
    </source>
</evidence>
<dbReference type="EMBL" id="CP001034">
    <property type="protein sequence ID" value="ACB85489.1"/>
    <property type="molecule type" value="Genomic_DNA"/>
</dbReference>
<feature type="binding site" evidence="9">
    <location>
        <position position="74"/>
    </location>
    <ligand>
        <name>4-amino-2-methyl-5-(diphosphooxymethyl)pyrimidine</name>
        <dbReference type="ChEBI" id="CHEBI:57841"/>
    </ligand>
</feature>
<name>B2A6F6_NATTJ</name>
<dbReference type="PANTHER" id="PTHR20857">
    <property type="entry name" value="THIAMINE-PHOSPHATE PYROPHOSPHORYLASE"/>
    <property type="match status" value="1"/>
</dbReference>
<comment type="catalytic activity">
    <reaction evidence="7 9 10">
        <text>2-(2-carboxy-4-methylthiazol-5-yl)ethyl phosphate + 4-amino-2-methyl-5-(diphosphooxymethyl)pyrimidine + 2 H(+) = thiamine phosphate + CO2 + diphosphate</text>
        <dbReference type="Rhea" id="RHEA:47848"/>
        <dbReference type="ChEBI" id="CHEBI:15378"/>
        <dbReference type="ChEBI" id="CHEBI:16526"/>
        <dbReference type="ChEBI" id="CHEBI:33019"/>
        <dbReference type="ChEBI" id="CHEBI:37575"/>
        <dbReference type="ChEBI" id="CHEBI:57841"/>
        <dbReference type="ChEBI" id="CHEBI:62890"/>
        <dbReference type="EC" id="2.5.1.3"/>
    </reaction>
</comment>
<dbReference type="EC" id="2.5.1.3" evidence="9"/>
<dbReference type="GO" id="GO:0000287">
    <property type="term" value="F:magnesium ion binding"/>
    <property type="evidence" value="ECO:0007669"/>
    <property type="project" value="UniProtKB-UniRule"/>
</dbReference>
<comment type="cofactor">
    <cofactor evidence="9">
        <name>Mg(2+)</name>
        <dbReference type="ChEBI" id="CHEBI:18420"/>
    </cofactor>
    <text evidence="9">Binds 1 Mg(2+) ion per subunit.</text>
</comment>
<dbReference type="InterPro" id="IPR036206">
    <property type="entry name" value="ThiamineP_synth_sf"/>
</dbReference>
<evidence type="ECO:0000256" key="11">
    <source>
        <dbReference type="RuleBase" id="RU004253"/>
    </source>
</evidence>
<dbReference type="KEGG" id="nth:Nther_1918"/>
<comment type="catalytic activity">
    <reaction evidence="6 9 10">
        <text>4-methyl-5-(2-phosphooxyethyl)-thiazole + 4-amino-2-methyl-5-(diphosphooxymethyl)pyrimidine + H(+) = thiamine phosphate + diphosphate</text>
        <dbReference type="Rhea" id="RHEA:22328"/>
        <dbReference type="ChEBI" id="CHEBI:15378"/>
        <dbReference type="ChEBI" id="CHEBI:33019"/>
        <dbReference type="ChEBI" id="CHEBI:37575"/>
        <dbReference type="ChEBI" id="CHEBI:57841"/>
        <dbReference type="ChEBI" id="CHEBI:58296"/>
        <dbReference type="EC" id="2.5.1.3"/>
    </reaction>
</comment>
<protein>
    <recommendedName>
        <fullName evidence="9">Thiamine-phosphate synthase</fullName>
        <shortName evidence="9">TP synthase</shortName>
        <shortName evidence="9">TPS</shortName>
        <ecNumber evidence="9">2.5.1.3</ecNumber>
    </recommendedName>
    <alternativeName>
        <fullName evidence="9">Thiamine-phosphate pyrophosphorylase</fullName>
        <shortName evidence="9">TMP pyrophosphorylase</shortName>
        <shortName evidence="9">TMP-PPase</shortName>
    </alternativeName>
</protein>
<evidence type="ECO:0000256" key="10">
    <source>
        <dbReference type="RuleBase" id="RU003826"/>
    </source>
</evidence>
<reference evidence="13 14" key="1">
    <citation type="submission" date="2008-04" db="EMBL/GenBank/DDBJ databases">
        <title>Complete sequence of chromosome of Natranaerobius thermophilus JW/NM-WN-LF.</title>
        <authorList>
            <consortium name="US DOE Joint Genome Institute"/>
            <person name="Copeland A."/>
            <person name="Lucas S."/>
            <person name="Lapidus A."/>
            <person name="Glavina del Rio T."/>
            <person name="Dalin E."/>
            <person name="Tice H."/>
            <person name="Bruce D."/>
            <person name="Goodwin L."/>
            <person name="Pitluck S."/>
            <person name="Chertkov O."/>
            <person name="Brettin T."/>
            <person name="Detter J.C."/>
            <person name="Han C."/>
            <person name="Kuske C.R."/>
            <person name="Schmutz J."/>
            <person name="Larimer F."/>
            <person name="Land M."/>
            <person name="Hauser L."/>
            <person name="Kyrpides N."/>
            <person name="Lykidis A."/>
            <person name="Mesbah N.M."/>
            <person name="Wiegel J."/>
        </authorList>
    </citation>
    <scope>NUCLEOTIDE SEQUENCE [LARGE SCALE GENOMIC DNA]</scope>
    <source>
        <strain evidence="14">ATCC BAA-1301 / DSM 18059 / JW/NM-WN-LF</strain>
    </source>
</reference>
<gene>
    <name evidence="9" type="primary">thiE</name>
    <name evidence="13" type="ordered locus">Nther_1918</name>
</gene>
<dbReference type="UniPathway" id="UPA00060">
    <property type="reaction ID" value="UER00141"/>
</dbReference>
<evidence type="ECO:0000256" key="4">
    <source>
        <dbReference type="ARBA" id="ARBA00022842"/>
    </source>
</evidence>
<keyword evidence="14" id="KW-1185">Reference proteome</keyword>
<evidence type="ECO:0000256" key="7">
    <source>
        <dbReference type="ARBA" id="ARBA00047851"/>
    </source>
</evidence>
<evidence type="ECO:0000256" key="6">
    <source>
        <dbReference type="ARBA" id="ARBA00047334"/>
    </source>
</evidence>
<dbReference type="eggNOG" id="COG0352">
    <property type="taxonomic scope" value="Bacteria"/>
</dbReference>
<comment type="pathway">
    <text evidence="1 9 11">Cofactor biosynthesis; thiamine diphosphate biosynthesis; thiamine phosphate from 4-amino-2-methyl-5-diphosphomethylpyrimidine and 4-methyl-5-(2-phosphoethyl)-thiazole: step 1/1.</text>
</comment>
<dbReference type="InterPro" id="IPR034291">
    <property type="entry name" value="TMP_synthase"/>
</dbReference>
<dbReference type="InterPro" id="IPR013785">
    <property type="entry name" value="Aldolase_TIM"/>
</dbReference>
<dbReference type="FunCoup" id="B2A6F6">
    <property type="interactions" value="314"/>
</dbReference>
<feature type="binding site" evidence="9">
    <location>
        <position position="170"/>
    </location>
    <ligand>
        <name>2-[(2R,5Z)-2-carboxy-4-methylthiazol-5(2H)-ylidene]ethyl phosphate</name>
        <dbReference type="ChEBI" id="CHEBI:62899"/>
    </ligand>
</feature>
<dbReference type="RefSeq" id="WP_012448351.1">
    <property type="nucleotide sequence ID" value="NC_010718.1"/>
</dbReference>
<feature type="binding site" evidence="9">
    <location>
        <position position="142"/>
    </location>
    <ligand>
        <name>4-amino-2-methyl-5-(diphosphooxymethyl)pyrimidine</name>
        <dbReference type="ChEBI" id="CHEBI:57841"/>
    </ligand>
</feature>
<evidence type="ECO:0000313" key="14">
    <source>
        <dbReference type="Proteomes" id="UP000001683"/>
    </source>
</evidence>
<dbReference type="Proteomes" id="UP000001683">
    <property type="component" value="Chromosome"/>
</dbReference>
<dbReference type="GO" id="GO:0009228">
    <property type="term" value="P:thiamine biosynthetic process"/>
    <property type="evidence" value="ECO:0007669"/>
    <property type="project" value="UniProtKB-KW"/>
</dbReference>
<evidence type="ECO:0000259" key="12">
    <source>
        <dbReference type="Pfam" id="PF02581"/>
    </source>
</evidence>